<dbReference type="PROSITE" id="PS00530">
    <property type="entry name" value="RNASE_T2_1"/>
    <property type="match status" value="1"/>
</dbReference>
<accession>A0AAD5V2E3</accession>
<evidence type="ECO:0000256" key="4">
    <source>
        <dbReference type="PIRSR" id="PIRSR633697-1"/>
    </source>
</evidence>
<dbReference type="InterPro" id="IPR033130">
    <property type="entry name" value="RNase_T2_His_AS_2"/>
</dbReference>
<evidence type="ECO:0000256" key="5">
    <source>
        <dbReference type="RuleBase" id="RU004328"/>
    </source>
</evidence>
<dbReference type="Pfam" id="PF00445">
    <property type="entry name" value="Ribonuclease_T2"/>
    <property type="match status" value="1"/>
</dbReference>
<feature type="signal peptide" evidence="6">
    <location>
        <begin position="1"/>
        <end position="16"/>
    </location>
</feature>
<sequence>MYSYTLLLGFATLSVATPTISSSIAHSKNLLWQASSCEAGGQVSCRNTTRQSDLCCFEHPGGLLLQTQFWDTQPVTGPSDSWTIHGLWPDNCDGSFDQNCDSSRNYRNLDKLLSSQGAEDVLEFMNEYWVDLDGRNEKFWEHEWSKHGTCYSTLQPSCLPEGSPKGAERSCATVPGMLFSFELTGMVDANNQLRQALPTYQWLADAGITPSSKKTYTLSEITNALRSASGVTPALACHGKTLNQISWYFNLKGSLIDGEFMPINTPKKGNCASSGLKYPPKVNARKVTTGGDSSFLTGASDLVLQATSYLYELFLV</sequence>
<feature type="chain" id="PRO_5042005187" description="ribonuclease T2" evidence="6">
    <location>
        <begin position="17"/>
        <end position="316"/>
    </location>
</feature>
<keyword evidence="6" id="KW-0732">Signal</keyword>
<dbReference type="InterPro" id="IPR036430">
    <property type="entry name" value="RNase_T2-like_sf"/>
</dbReference>
<dbReference type="GO" id="GO:0005576">
    <property type="term" value="C:extracellular region"/>
    <property type="evidence" value="ECO:0007669"/>
    <property type="project" value="TreeGrafter"/>
</dbReference>
<keyword evidence="8" id="KW-1185">Reference proteome</keyword>
<evidence type="ECO:0000256" key="3">
    <source>
        <dbReference type="ARBA" id="ARBA00023157"/>
    </source>
</evidence>
<comment type="similarity">
    <text evidence="1 5">Belongs to the RNase T2 family.</text>
</comment>
<dbReference type="InterPro" id="IPR033697">
    <property type="entry name" value="Ribonuclease_T2_eukaryotic"/>
</dbReference>
<dbReference type="InterPro" id="IPR018188">
    <property type="entry name" value="RNase_T2_His_AS_1"/>
</dbReference>
<evidence type="ECO:0000313" key="8">
    <source>
        <dbReference type="Proteomes" id="UP001212997"/>
    </source>
</evidence>
<dbReference type="Gene3D" id="3.90.730.10">
    <property type="entry name" value="Ribonuclease T2-like"/>
    <property type="match status" value="1"/>
</dbReference>
<proteinExistence type="inferred from homology"/>
<dbReference type="Proteomes" id="UP001212997">
    <property type="component" value="Unassembled WGS sequence"/>
</dbReference>
<dbReference type="PANTHER" id="PTHR11240">
    <property type="entry name" value="RIBONUCLEASE T2"/>
    <property type="match status" value="1"/>
</dbReference>
<dbReference type="EC" id="4.6.1.19" evidence="2"/>
<gene>
    <name evidence="7" type="ORF">NLI96_g5730</name>
</gene>
<reference evidence="7" key="1">
    <citation type="submission" date="2022-07" db="EMBL/GenBank/DDBJ databases">
        <title>Genome Sequence of Physisporinus lineatus.</title>
        <authorList>
            <person name="Buettner E."/>
        </authorList>
    </citation>
    <scope>NUCLEOTIDE SEQUENCE</scope>
    <source>
        <strain evidence="7">VT162</strain>
    </source>
</reference>
<dbReference type="SUPFAM" id="SSF55895">
    <property type="entry name" value="Ribonuclease Rh-like"/>
    <property type="match status" value="1"/>
</dbReference>
<feature type="active site" evidence="4">
    <location>
        <position position="85"/>
    </location>
</feature>
<dbReference type="GO" id="GO:0003723">
    <property type="term" value="F:RNA binding"/>
    <property type="evidence" value="ECO:0007669"/>
    <property type="project" value="InterPro"/>
</dbReference>
<feature type="active site" evidence="4">
    <location>
        <position position="143"/>
    </location>
</feature>
<dbReference type="CDD" id="cd01061">
    <property type="entry name" value="RNase_T2_euk"/>
    <property type="match status" value="1"/>
</dbReference>
<comment type="caution">
    <text evidence="7">The sequence shown here is derived from an EMBL/GenBank/DDBJ whole genome shotgun (WGS) entry which is preliminary data.</text>
</comment>
<dbReference type="InterPro" id="IPR001568">
    <property type="entry name" value="RNase_T2-like"/>
</dbReference>
<organism evidence="7 8">
    <name type="scientific">Meripilus lineatus</name>
    <dbReference type="NCBI Taxonomy" id="2056292"/>
    <lineage>
        <taxon>Eukaryota</taxon>
        <taxon>Fungi</taxon>
        <taxon>Dikarya</taxon>
        <taxon>Basidiomycota</taxon>
        <taxon>Agaricomycotina</taxon>
        <taxon>Agaricomycetes</taxon>
        <taxon>Polyporales</taxon>
        <taxon>Meripilaceae</taxon>
        <taxon>Meripilus</taxon>
    </lineage>
</organism>
<dbReference type="GO" id="GO:0006401">
    <property type="term" value="P:RNA catabolic process"/>
    <property type="evidence" value="ECO:0007669"/>
    <property type="project" value="TreeGrafter"/>
</dbReference>
<dbReference type="AlphaFoldDB" id="A0AAD5V2E3"/>
<evidence type="ECO:0000256" key="2">
    <source>
        <dbReference type="ARBA" id="ARBA00012571"/>
    </source>
</evidence>
<feature type="active site" evidence="4">
    <location>
        <position position="147"/>
    </location>
</feature>
<keyword evidence="3" id="KW-1015">Disulfide bond</keyword>
<name>A0AAD5V2E3_9APHY</name>
<dbReference type="GO" id="GO:0033897">
    <property type="term" value="F:ribonuclease T2 activity"/>
    <property type="evidence" value="ECO:0007669"/>
    <property type="project" value="UniProtKB-EC"/>
</dbReference>
<evidence type="ECO:0000256" key="1">
    <source>
        <dbReference type="ARBA" id="ARBA00007469"/>
    </source>
</evidence>
<protein>
    <recommendedName>
        <fullName evidence="2">ribonuclease T2</fullName>
        <ecNumber evidence="2">4.6.1.19</ecNumber>
    </recommendedName>
</protein>
<evidence type="ECO:0000256" key="6">
    <source>
        <dbReference type="SAM" id="SignalP"/>
    </source>
</evidence>
<dbReference type="PROSITE" id="PS00531">
    <property type="entry name" value="RNASE_T2_2"/>
    <property type="match status" value="1"/>
</dbReference>
<dbReference type="PANTHER" id="PTHR11240:SF22">
    <property type="entry name" value="RIBONUCLEASE T2"/>
    <property type="match status" value="1"/>
</dbReference>
<dbReference type="EMBL" id="JANAWD010000194">
    <property type="protein sequence ID" value="KAJ3484314.1"/>
    <property type="molecule type" value="Genomic_DNA"/>
</dbReference>
<evidence type="ECO:0000313" key="7">
    <source>
        <dbReference type="EMBL" id="KAJ3484314.1"/>
    </source>
</evidence>